<keyword evidence="4" id="KW-1185">Reference proteome</keyword>
<feature type="transmembrane region" description="Helical" evidence="2">
    <location>
        <begin position="36"/>
        <end position="53"/>
    </location>
</feature>
<gene>
    <name evidence="3" type="ORF">CWE09_09560</name>
</gene>
<reference evidence="3 4" key="1">
    <citation type="journal article" date="2011" name="Front. Microbiol.">
        <title>Genomic signatures of strain selection and enhancement in Bacillus atrophaeus var. globigii, a historical biowarfare simulant.</title>
        <authorList>
            <person name="Gibbons H.S."/>
            <person name="Broomall S.M."/>
            <person name="McNew L.A."/>
            <person name="Daligault H."/>
            <person name="Chapman C."/>
            <person name="Bruce D."/>
            <person name="Karavis M."/>
            <person name="Krepps M."/>
            <person name="McGregor P.A."/>
            <person name="Hong C."/>
            <person name="Park K.H."/>
            <person name="Akmal A."/>
            <person name="Feldman A."/>
            <person name="Lin J.S."/>
            <person name="Chang W.E."/>
            <person name="Higgs B.W."/>
            <person name="Demirev P."/>
            <person name="Lindquist J."/>
            <person name="Liem A."/>
            <person name="Fochler E."/>
            <person name="Read T.D."/>
            <person name="Tapia R."/>
            <person name="Johnson S."/>
            <person name="Bishop-Lilly K.A."/>
            <person name="Detter C."/>
            <person name="Han C."/>
            <person name="Sozhamannan S."/>
            <person name="Rosenzweig C.N."/>
            <person name="Skowronski E.W."/>
        </authorList>
    </citation>
    <scope>NUCLEOTIDE SEQUENCE [LARGE SCALE GENOMIC DNA]</scope>
    <source>
        <strain evidence="3 4">MLST1</strain>
    </source>
</reference>
<organism evidence="3 4">
    <name type="scientific">Aliidiomarina minuta</name>
    <dbReference type="NCBI Taxonomy" id="880057"/>
    <lineage>
        <taxon>Bacteria</taxon>
        <taxon>Pseudomonadati</taxon>
        <taxon>Pseudomonadota</taxon>
        <taxon>Gammaproteobacteria</taxon>
        <taxon>Alteromonadales</taxon>
        <taxon>Idiomarinaceae</taxon>
        <taxon>Aliidiomarina</taxon>
    </lineage>
</organism>
<feature type="transmembrane region" description="Helical" evidence="2">
    <location>
        <begin position="110"/>
        <end position="129"/>
    </location>
</feature>
<dbReference type="RefSeq" id="WP_126803729.1">
    <property type="nucleotide sequence ID" value="NZ_PIPL01000001.1"/>
</dbReference>
<evidence type="ECO:0000256" key="1">
    <source>
        <dbReference type="SAM" id="Coils"/>
    </source>
</evidence>
<accession>A0A432WAA7</accession>
<evidence type="ECO:0000313" key="3">
    <source>
        <dbReference type="EMBL" id="RUO26916.1"/>
    </source>
</evidence>
<feature type="transmembrane region" description="Helical" evidence="2">
    <location>
        <begin position="83"/>
        <end position="104"/>
    </location>
</feature>
<feature type="transmembrane region" description="Helical" evidence="2">
    <location>
        <begin position="231"/>
        <end position="258"/>
    </location>
</feature>
<feature type="transmembrane region" description="Helical" evidence="2">
    <location>
        <begin position="149"/>
        <end position="170"/>
    </location>
</feature>
<evidence type="ECO:0000256" key="2">
    <source>
        <dbReference type="SAM" id="Phobius"/>
    </source>
</evidence>
<keyword evidence="1" id="KW-0175">Coiled coil</keyword>
<evidence type="ECO:0000313" key="4">
    <source>
        <dbReference type="Proteomes" id="UP000288293"/>
    </source>
</evidence>
<keyword evidence="2" id="KW-0812">Transmembrane</keyword>
<dbReference type="AlphaFoldDB" id="A0A432WAA7"/>
<feature type="transmembrane region" description="Helical" evidence="2">
    <location>
        <begin position="9"/>
        <end position="30"/>
    </location>
</feature>
<dbReference type="OrthoDB" id="3199629at2"/>
<feature type="transmembrane region" description="Helical" evidence="2">
    <location>
        <begin position="270"/>
        <end position="289"/>
    </location>
</feature>
<keyword evidence="2" id="KW-0472">Membrane</keyword>
<comment type="caution">
    <text evidence="3">The sequence shown here is derived from an EMBL/GenBank/DDBJ whole genome shotgun (WGS) entry which is preliminary data.</text>
</comment>
<dbReference type="EMBL" id="PIPL01000001">
    <property type="protein sequence ID" value="RUO26916.1"/>
    <property type="molecule type" value="Genomic_DNA"/>
</dbReference>
<proteinExistence type="predicted"/>
<dbReference type="Proteomes" id="UP000288293">
    <property type="component" value="Unassembled WGS sequence"/>
</dbReference>
<name>A0A432WAA7_9GAMM</name>
<keyword evidence="2" id="KW-1133">Transmembrane helix</keyword>
<protein>
    <submittedName>
        <fullName evidence="3">Uncharacterized protein</fullName>
    </submittedName>
</protein>
<feature type="coiled-coil region" evidence="1">
    <location>
        <begin position="553"/>
        <end position="588"/>
    </location>
</feature>
<sequence>MSLFARHWAFWLLSVAGFTLVLLTLMLYPLPGLGDKGVLLALMLLSWLAYQYLNQVRRMRRHALLNHVLNEKSSLRELLWDSWLSKIGLGISSLVVALVALILSARLQPVEWAVLFASIPAFLLCYQLAYRLLRKQVAPAYHSAMSLRFAFWANIILIALVMSLVQFFWLEVADTRHLNLYEVALSSYQVANAEAAVPATGLLLGLNAAINDSVWHIMQLASGELALGWKLLIWLTFVLLNSIKLGAIWIILLGVVAFFQRRRDKALGSAFSKTYALTLVVLIILYVAMTRINVASFWQQKDPQWAQSSQPCNEQRSLHEQQMLATHANNHLTEQQAQLNLQVEKQLEMLLDSVFDSAEQGVDNFLDWNFSLRGQYQQLAYLGAGMASSVSVESFISAKLEQHVAQQLETGVLGMEDELSTFISKQMAGFYGQHQRFLQQLTANASCFDASSVAFAVDDYMAKSLVGIGSAAGVAGALTLRSGGRAGSQALGRVISRRMAARVAVHSSVRAGSRAAATSGGAGAGVVCGPAAPACALGFGVATWLAIDLAVNAVDEALNRERMKNELMELLEEQRQALELEIRAEYQQYVEFLFMQLEEFQQRRFNIYRDALS</sequence>